<dbReference type="InterPro" id="IPR028431">
    <property type="entry name" value="NADP_DH_HndA-like"/>
</dbReference>
<dbReference type="EMBL" id="FMYT01000016">
    <property type="protein sequence ID" value="SDC85863.1"/>
    <property type="molecule type" value="Genomic_DNA"/>
</dbReference>
<dbReference type="Proteomes" id="UP000295758">
    <property type="component" value="Unassembled WGS sequence"/>
</dbReference>
<evidence type="ECO:0000256" key="2">
    <source>
        <dbReference type="ARBA" id="ARBA00022714"/>
    </source>
</evidence>
<evidence type="ECO:0000256" key="1">
    <source>
        <dbReference type="ARBA" id="ARBA00010643"/>
    </source>
</evidence>
<evidence type="ECO:0000313" key="12">
    <source>
        <dbReference type="Proteomes" id="UP000295758"/>
    </source>
</evidence>
<evidence type="ECO:0000313" key="11">
    <source>
        <dbReference type="Proteomes" id="UP000247389"/>
    </source>
</evidence>
<keyword evidence="2 7" id="KW-0001">2Fe-2S</keyword>
<keyword evidence="3 7" id="KW-0479">Metal-binding</keyword>
<comment type="cofactor">
    <cofactor evidence="6">
        <name>[2Fe-2S] cluster</name>
        <dbReference type="ChEBI" id="CHEBI:190135"/>
    </cofactor>
</comment>
<evidence type="ECO:0000313" key="10">
    <source>
        <dbReference type="EMBL" id="TDS25453.1"/>
    </source>
</evidence>
<evidence type="ECO:0000256" key="3">
    <source>
        <dbReference type="ARBA" id="ARBA00022723"/>
    </source>
</evidence>
<keyword evidence="5 7" id="KW-0411">Iron-sulfur</keyword>
<sequence length="160" mass="17928">MAEMTKEKLDEYLKPLTEILSRYEKKERYLIPVLQEAQEEYGYLPEEVMKEIALGLNLSLSQVYGVVTFYSQFHQEPRGNNIIRVCMGTACHVRGGDSILDAIKDELAIEAGETTEDLEFTLESVACIGACGLAPVIMINDDTHGRLTPDKIPAILAKYQ</sequence>
<name>A0A1G6Q0I5_9FIRM</name>
<dbReference type="PIRSF" id="PIRSF000216">
    <property type="entry name" value="NADH_DH_24kDa"/>
    <property type="match status" value="1"/>
</dbReference>
<organism evidence="9 13">
    <name type="scientific">Halanaerobium congolense</name>
    <dbReference type="NCBI Taxonomy" id="54121"/>
    <lineage>
        <taxon>Bacteria</taxon>
        <taxon>Bacillati</taxon>
        <taxon>Bacillota</taxon>
        <taxon>Clostridia</taxon>
        <taxon>Halanaerobiales</taxon>
        <taxon>Halanaerobiaceae</taxon>
        <taxon>Halanaerobium</taxon>
    </lineage>
</organism>
<protein>
    <submittedName>
        <fullName evidence="9">NADP-reducing hydrogenase subunit HndA</fullName>
    </submittedName>
</protein>
<dbReference type="EMBL" id="SOAA01000056">
    <property type="protein sequence ID" value="TDS25453.1"/>
    <property type="molecule type" value="Genomic_DNA"/>
</dbReference>
<dbReference type="AlphaFoldDB" id="A0A1G6Q0I5"/>
<evidence type="ECO:0000313" key="9">
    <source>
        <dbReference type="EMBL" id="SDC85863.1"/>
    </source>
</evidence>
<reference evidence="9 13" key="1">
    <citation type="submission" date="2016-10" db="EMBL/GenBank/DDBJ databases">
        <authorList>
            <person name="Varghese N."/>
            <person name="Submissions S."/>
        </authorList>
    </citation>
    <scope>NUCLEOTIDE SEQUENCE [LARGE SCALE GENOMIC DNA]</scope>
    <source>
        <strain evidence="9 13">WG10</strain>
    </source>
</reference>
<feature type="binding site" evidence="7">
    <location>
        <position position="91"/>
    </location>
    <ligand>
        <name>[2Fe-2S] cluster</name>
        <dbReference type="ChEBI" id="CHEBI:190135"/>
    </ligand>
</feature>
<dbReference type="FunFam" id="3.40.30.10:FF:000015">
    <property type="entry name" value="NADH-quinone oxidoreductase subunit E"/>
    <property type="match status" value="1"/>
</dbReference>
<dbReference type="GO" id="GO:0051537">
    <property type="term" value="F:2 iron, 2 sulfur cluster binding"/>
    <property type="evidence" value="ECO:0007669"/>
    <property type="project" value="UniProtKB-KW"/>
</dbReference>
<evidence type="ECO:0000256" key="4">
    <source>
        <dbReference type="ARBA" id="ARBA00023004"/>
    </source>
</evidence>
<dbReference type="RefSeq" id="WP_110301330.1">
    <property type="nucleotide sequence ID" value="NZ_FMYT01000016.1"/>
</dbReference>
<dbReference type="InterPro" id="IPR042128">
    <property type="entry name" value="NuoE_dom"/>
</dbReference>
<gene>
    <name evidence="10" type="ORF">BY453_1564</name>
    <name evidence="8" type="ORF">C8C78_1559</name>
    <name evidence="9" type="ORF">SAMN04488597_11626</name>
</gene>
<dbReference type="SUPFAM" id="SSF52833">
    <property type="entry name" value="Thioredoxin-like"/>
    <property type="match status" value="1"/>
</dbReference>
<dbReference type="CDD" id="cd03064">
    <property type="entry name" value="TRX_Fd_NuoE"/>
    <property type="match status" value="1"/>
</dbReference>
<reference evidence="10 12" key="3">
    <citation type="submission" date="2019-03" db="EMBL/GenBank/DDBJ databases">
        <title>Deep subsurface shale carbon reservoir microbial communities from Ohio and West Virginia, USA.</title>
        <authorList>
            <person name="Wrighton K."/>
        </authorList>
    </citation>
    <scope>NUCLEOTIDE SEQUENCE [LARGE SCALE GENOMIC DNA]</scope>
    <source>
        <strain evidence="10 12">UTICA-S4D12</strain>
    </source>
</reference>
<dbReference type="NCBIfam" id="TIGR01958">
    <property type="entry name" value="nuoE_fam"/>
    <property type="match status" value="1"/>
</dbReference>
<dbReference type="Proteomes" id="UP000324896">
    <property type="component" value="Unassembled WGS sequence"/>
</dbReference>
<dbReference type="Gene3D" id="3.40.30.10">
    <property type="entry name" value="Glutaredoxin"/>
    <property type="match status" value="1"/>
</dbReference>
<evidence type="ECO:0000256" key="6">
    <source>
        <dbReference type="ARBA" id="ARBA00034078"/>
    </source>
</evidence>
<evidence type="ECO:0000256" key="7">
    <source>
        <dbReference type="PIRSR" id="PIRSR000216-1"/>
    </source>
</evidence>
<dbReference type="InterPro" id="IPR041921">
    <property type="entry name" value="NuoE_N"/>
</dbReference>
<comment type="cofactor">
    <cofactor evidence="7">
        <name>[2Fe-2S] cluster</name>
        <dbReference type="ChEBI" id="CHEBI:190135"/>
    </cofactor>
    <text evidence="7">Binds 1 [2Fe-2S] cluster.</text>
</comment>
<dbReference type="InterPro" id="IPR002023">
    <property type="entry name" value="NuoE-like"/>
</dbReference>
<dbReference type="Pfam" id="PF01257">
    <property type="entry name" value="2Fe-2S_thioredx"/>
    <property type="match status" value="1"/>
</dbReference>
<dbReference type="NCBIfam" id="NF005722">
    <property type="entry name" value="PRK07539.1-2"/>
    <property type="match status" value="1"/>
</dbReference>
<comment type="similarity">
    <text evidence="1">Belongs to the complex I 24 kDa subunit family.</text>
</comment>
<dbReference type="Gene3D" id="1.10.10.1590">
    <property type="entry name" value="NADH-quinone oxidoreductase subunit E"/>
    <property type="match status" value="1"/>
</dbReference>
<proteinExistence type="inferred from homology"/>
<dbReference type="PANTHER" id="PTHR43342">
    <property type="entry name" value="NADH-QUINONE OXIDOREDUCTASE, E SUBUNIT"/>
    <property type="match status" value="1"/>
</dbReference>
<feature type="binding site" evidence="7">
    <location>
        <position position="127"/>
    </location>
    <ligand>
        <name>[2Fe-2S] cluster</name>
        <dbReference type="ChEBI" id="CHEBI:190135"/>
    </ligand>
</feature>
<dbReference type="Proteomes" id="UP000247389">
    <property type="component" value="Unassembled WGS sequence"/>
</dbReference>
<dbReference type="GO" id="GO:0016491">
    <property type="term" value="F:oxidoreductase activity"/>
    <property type="evidence" value="ECO:0007669"/>
    <property type="project" value="InterPro"/>
</dbReference>
<dbReference type="PANTHER" id="PTHR43342:SF1">
    <property type="entry name" value="BIFURCATING [FEFE] HYDROGENASE GAMMA SUBUNIT"/>
    <property type="match status" value="1"/>
</dbReference>
<reference evidence="8 11" key="2">
    <citation type="submission" date="2018-04" db="EMBL/GenBank/DDBJ databases">
        <title>Subsurface microbial communities from deep shales in Ohio and West Virginia, USA.</title>
        <authorList>
            <person name="Wrighton K."/>
        </authorList>
    </citation>
    <scope>NUCLEOTIDE SEQUENCE [LARGE SCALE GENOMIC DNA]</scope>
    <source>
        <strain evidence="8 11">MSL28</strain>
    </source>
</reference>
<dbReference type="FunFam" id="1.10.10.1590:FF:000001">
    <property type="entry name" value="NADH-quinone oxidoreductase subunit E"/>
    <property type="match status" value="1"/>
</dbReference>
<evidence type="ECO:0000313" key="13">
    <source>
        <dbReference type="Proteomes" id="UP000324896"/>
    </source>
</evidence>
<feature type="binding site" evidence="7">
    <location>
        <position position="131"/>
    </location>
    <ligand>
        <name>[2Fe-2S] cluster</name>
        <dbReference type="ChEBI" id="CHEBI:190135"/>
    </ligand>
</feature>
<dbReference type="GO" id="GO:0046872">
    <property type="term" value="F:metal ion binding"/>
    <property type="evidence" value="ECO:0007669"/>
    <property type="project" value="UniProtKB-KW"/>
</dbReference>
<dbReference type="EMBL" id="QICM01000055">
    <property type="protein sequence ID" value="PXV60214.1"/>
    <property type="molecule type" value="Genomic_DNA"/>
</dbReference>
<evidence type="ECO:0000256" key="5">
    <source>
        <dbReference type="ARBA" id="ARBA00023014"/>
    </source>
</evidence>
<keyword evidence="4 7" id="KW-0408">Iron</keyword>
<dbReference type="InterPro" id="IPR036249">
    <property type="entry name" value="Thioredoxin-like_sf"/>
</dbReference>
<accession>A0A1G6Q0I5</accession>
<feature type="binding site" evidence="7">
    <location>
        <position position="86"/>
    </location>
    <ligand>
        <name>[2Fe-2S] cluster</name>
        <dbReference type="ChEBI" id="CHEBI:190135"/>
    </ligand>
</feature>
<evidence type="ECO:0000313" key="8">
    <source>
        <dbReference type="EMBL" id="PXV60214.1"/>
    </source>
</evidence>